<feature type="region of interest" description="Disordered" evidence="16">
    <location>
        <begin position="668"/>
        <end position="701"/>
    </location>
</feature>
<reference evidence="21" key="1">
    <citation type="journal article" date="2017" name="Genome Biol.">
        <title>Comparative genomics reveals high biological diversity and specific adaptations in the industrially and medically important fungal genus Aspergillus.</title>
        <authorList>
            <person name="de Vries R.P."/>
            <person name="Riley R."/>
            <person name="Wiebenga A."/>
            <person name="Aguilar-Osorio G."/>
            <person name="Amillis S."/>
            <person name="Uchima C.A."/>
            <person name="Anderluh G."/>
            <person name="Asadollahi M."/>
            <person name="Askin M."/>
            <person name="Barry K."/>
            <person name="Battaglia E."/>
            <person name="Bayram O."/>
            <person name="Benocci T."/>
            <person name="Braus-Stromeyer S.A."/>
            <person name="Caldana C."/>
            <person name="Canovas D."/>
            <person name="Cerqueira G.C."/>
            <person name="Chen F."/>
            <person name="Chen W."/>
            <person name="Choi C."/>
            <person name="Clum A."/>
            <person name="Dos Santos R.A."/>
            <person name="Damasio A.R."/>
            <person name="Diallinas G."/>
            <person name="Emri T."/>
            <person name="Fekete E."/>
            <person name="Flipphi M."/>
            <person name="Freyberg S."/>
            <person name="Gallo A."/>
            <person name="Gournas C."/>
            <person name="Habgood R."/>
            <person name="Hainaut M."/>
            <person name="Harispe M.L."/>
            <person name="Henrissat B."/>
            <person name="Hilden K.S."/>
            <person name="Hope R."/>
            <person name="Hossain A."/>
            <person name="Karabika E."/>
            <person name="Karaffa L."/>
            <person name="Karanyi Z."/>
            <person name="Krasevec N."/>
            <person name="Kuo A."/>
            <person name="Kusch H."/>
            <person name="LaButti K."/>
            <person name="Lagendijk E.L."/>
            <person name="Lapidus A."/>
            <person name="Levasseur A."/>
            <person name="Lindquist E."/>
            <person name="Lipzen A."/>
            <person name="Logrieco A.F."/>
            <person name="MacCabe A."/>
            <person name="Maekelae M.R."/>
            <person name="Malavazi I."/>
            <person name="Melin P."/>
            <person name="Meyer V."/>
            <person name="Mielnichuk N."/>
            <person name="Miskei M."/>
            <person name="Molnar A.P."/>
            <person name="Mule G."/>
            <person name="Ngan C.Y."/>
            <person name="Orejas M."/>
            <person name="Orosz E."/>
            <person name="Ouedraogo J.P."/>
            <person name="Overkamp K.M."/>
            <person name="Park H.-S."/>
            <person name="Perrone G."/>
            <person name="Piumi F."/>
            <person name="Punt P.J."/>
            <person name="Ram A.F."/>
            <person name="Ramon A."/>
            <person name="Rauscher S."/>
            <person name="Record E."/>
            <person name="Riano-Pachon D.M."/>
            <person name="Robert V."/>
            <person name="Roehrig J."/>
            <person name="Ruller R."/>
            <person name="Salamov A."/>
            <person name="Salih N.S."/>
            <person name="Samson R.A."/>
            <person name="Sandor E."/>
            <person name="Sanguinetti M."/>
            <person name="Schuetze T."/>
            <person name="Sepcic K."/>
            <person name="Shelest E."/>
            <person name="Sherlock G."/>
            <person name="Sophianopoulou V."/>
            <person name="Squina F.M."/>
            <person name="Sun H."/>
            <person name="Susca A."/>
            <person name="Todd R.B."/>
            <person name="Tsang A."/>
            <person name="Unkles S.E."/>
            <person name="van de Wiele N."/>
            <person name="van Rossen-Uffink D."/>
            <person name="Oliveira J.V."/>
            <person name="Vesth T.C."/>
            <person name="Visser J."/>
            <person name="Yu J.-H."/>
            <person name="Zhou M."/>
            <person name="Andersen M.R."/>
            <person name="Archer D.B."/>
            <person name="Baker S.E."/>
            <person name="Benoit I."/>
            <person name="Brakhage A.A."/>
            <person name="Braus G.H."/>
            <person name="Fischer R."/>
            <person name="Frisvad J.C."/>
            <person name="Goldman G.H."/>
            <person name="Houbraken J."/>
            <person name="Oakley B."/>
            <person name="Pocsi I."/>
            <person name="Scazzocchio C."/>
            <person name="Seiboth B."/>
            <person name="vanKuyk P.A."/>
            <person name="Wortman J."/>
            <person name="Dyer P.S."/>
            <person name="Grigoriev I.V."/>
        </authorList>
    </citation>
    <scope>NUCLEOTIDE SEQUENCE [LARGE SCALE GENOMIC DNA]</scope>
    <source>
        <strain evidence="21">CBS 506.65</strain>
    </source>
</reference>
<dbReference type="SMART" id="SM00487">
    <property type="entry name" value="DEXDc"/>
    <property type="match status" value="1"/>
</dbReference>
<feature type="domain" description="Helicase ATP-binding" evidence="17">
    <location>
        <begin position="230"/>
        <end position="423"/>
    </location>
</feature>
<dbReference type="GO" id="GO:0003723">
    <property type="term" value="F:RNA binding"/>
    <property type="evidence" value="ECO:0007669"/>
    <property type="project" value="UniProtKB-KW"/>
</dbReference>
<dbReference type="InterPro" id="IPR027417">
    <property type="entry name" value="P-loop_NTPase"/>
</dbReference>
<dbReference type="InterPro" id="IPR014014">
    <property type="entry name" value="RNA_helicase_DEAD_Q_motif"/>
</dbReference>
<dbReference type="EC" id="3.6.4.13" evidence="1"/>
<feature type="compositionally biased region" description="Gly residues" evidence="16">
    <location>
        <begin position="623"/>
        <end position="637"/>
    </location>
</feature>
<keyword evidence="8" id="KW-0648">Protein biosynthesis</keyword>
<comment type="similarity">
    <text evidence="9">Belongs to the DEAD box helicase family. DDX3/DED1 subfamily.</text>
</comment>
<evidence type="ECO:0000313" key="20">
    <source>
        <dbReference type="EMBL" id="OJJ44665.1"/>
    </source>
</evidence>
<feature type="compositionally biased region" description="Gly residues" evidence="16">
    <location>
        <begin position="38"/>
        <end position="51"/>
    </location>
</feature>
<dbReference type="GO" id="GO:0005524">
    <property type="term" value="F:ATP binding"/>
    <property type="evidence" value="ECO:0007669"/>
    <property type="project" value="UniProtKB-KW"/>
</dbReference>
<evidence type="ECO:0000256" key="12">
    <source>
        <dbReference type="ARBA" id="ARBA00025161"/>
    </source>
</evidence>
<keyword evidence="21" id="KW-1185">Reference proteome</keyword>
<evidence type="ECO:0000256" key="4">
    <source>
        <dbReference type="ARBA" id="ARBA00022801"/>
    </source>
</evidence>
<dbReference type="AlphaFoldDB" id="A0A1L9SBS7"/>
<dbReference type="PROSITE" id="PS51194">
    <property type="entry name" value="HELICASE_CTER"/>
    <property type="match status" value="1"/>
</dbReference>
<protein>
    <recommendedName>
        <fullName evidence="10">ATP-dependent RNA helicase DED1</fullName>
        <ecNumber evidence="1">3.6.4.13</ecNumber>
    </recommendedName>
    <alternativeName>
        <fullName evidence="11">ATP-dependent RNA helicase ded1</fullName>
    </alternativeName>
</protein>
<name>A0A1L9SBS7_9EURO</name>
<gene>
    <name evidence="20" type="ORF">ASPZODRAFT_71168</name>
</gene>
<dbReference type="InterPro" id="IPR014001">
    <property type="entry name" value="Helicase_ATP-bd"/>
</dbReference>
<evidence type="ECO:0000256" key="16">
    <source>
        <dbReference type="SAM" id="MobiDB-lite"/>
    </source>
</evidence>
<dbReference type="InterPro" id="IPR000629">
    <property type="entry name" value="RNA-helicase_DEAD-box_CS"/>
</dbReference>
<dbReference type="PANTHER" id="PTHR47958">
    <property type="entry name" value="ATP-DEPENDENT RNA HELICASE DBP3"/>
    <property type="match status" value="1"/>
</dbReference>
<feature type="compositionally biased region" description="Gly residues" evidence="16">
    <location>
        <begin position="599"/>
        <end position="614"/>
    </location>
</feature>
<dbReference type="PROSITE" id="PS51192">
    <property type="entry name" value="HELICASE_ATP_BIND_1"/>
    <property type="match status" value="1"/>
</dbReference>
<evidence type="ECO:0000259" key="18">
    <source>
        <dbReference type="PROSITE" id="PS51194"/>
    </source>
</evidence>
<evidence type="ECO:0000256" key="14">
    <source>
        <dbReference type="PROSITE-ProRule" id="PRU00552"/>
    </source>
</evidence>
<dbReference type="Gene3D" id="3.40.50.300">
    <property type="entry name" value="P-loop containing nucleotide triphosphate hydrolases"/>
    <property type="match status" value="2"/>
</dbReference>
<dbReference type="CDD" id="cd18787">
    <property type="entry name" value="SF2_C_DEAD"/>
    <property type="match status" value="1"/>
</dbReference>
<dbReference type="InterPro" id="IPR044763">
    <property type="entry name" value="Ded1/Dbp1_DEADc"/>
</dbReference>
<dbReference type="GO" id="GO:0005681">
    <property type="term" value="C:spliceosomal complex"/>
    <property type="evidence" value="ECO:0007669"/>
    <property type="project" value="EnsemblFungi"/>
</dbReference>
<feature type="domain" description="Helicase C-terminal" evidence="18">
    <location>
        <begin position="434"/>
        <end position="595"/>
    </location>
</feature>
<evidence type="ECO:0000256" key="9">
    <source>
        <dbReference type="ARBA" id="ARBA00024358"/>
    </source>
</evidence>
<dbReference type="FunFam" id="3.40.50.300:FF:000008">
    <property type="entry name" value="ATP-dependent RNA helicase RhlB"/>
    <property type="match status" value="1"/>
</dbReference>
<evidence type="ECO:0000256" key="2">
    <source>
        <dbReference type="ARBA" id="ARBA00022540"/>
    </source>
</evidence>
<dbReference type="Proteomes" id="UP000184188">
    <property type="component" value="Unassembled WGS sequence"/>
</dbReference>
<dbReference type="SMART" id="SM00490">
    <property type="entry name" value="HELICc"/>
    <property type="match status" value="1"/>
</dbReference>
<dbReference type="RefSeq" id="XP_022579175.1">
    <property type="nucleotide sequence ID" value="XM_022729728.1"/>
</dbReference>
<keyword evidence="2" id="KW-0396">Initiation factor</keyword>
<dbReference type="GO" id="GO:0002183">
    <property type="term" value="P:cytoplasmic translational initiation"/>
    <property type="evidence" value="ECO:0007669"/>
    <property type="project" value="EnsemblFungi"/>
</dbReference>
<evidence type="ECO:0000256" key="15">
    <source>
        <dbReference type="RuleBase" id="RU000492"/>
    </source>
</evidence>
<evidence type="ECO:0000256" key="3">
    <source>
        <dbReference type="ARBA" id="ARBA00022741"/>
    </source>
</evidence>
<dbReference type="OrthoDB" id="196131at2759"/>
<dbReference type="VEuPathDB" id="FungiDB:ASPZODRAFT_71168"/>
<proteinExistence type="inferred from homology"/>
<dbReference type="CDD" id="cd17967">
    <property type="entry name" value="DEADc_DDX3_DDX4"/>
    <property type="match status" value="1"/>
</dbReference>
<evidence type="ECO:0000256" key="8">
    <source>
        <dbReference type="ARBA" id="ARBA00022917"/>
    </source>
</evidence>
<sequence>MADSLKIGNMSLNDSQHAPAPNPSTGRAAYIPPHLRGRQGGQAGGMDGAGAGAAPAPAPPAGGNTGSYQGRRGGNYANANAPDFSPRGGPANGKPTWTADDGFRPAFDPNAYGNPGHSGSYSGGGSYGGGGGGGGAARGSGDGQWRDGKHVPGPSNARLERELFGVPNDPTKQHTGINFANYDDIPVEASGHDVPEPVNTFTNPPLDDHLISNIQLASYKTPTPVQKYSIPIVMNGRDLMACAQTGSGKTGGFLFPILSQAFQTGPSAVPAQASGQFSYGRQRKAYPTSLILAPTRELVSQIYDEARKFAYRSWVRPCVVYGGADIGSQLRQIERGCDLLVATPGRLVDLIERGRISLVNIKYLVLDEADRMLDMGFEPQIRRIVEGEDMPAVNDRQTLMFSATFPRDIQMLARDFLKDYVFLSVGRVGSTSENITQKIEYVEDHDKRSVLLDILHTHGTNGLTLIFVETKRMADSLSDFLINQRFPATAIHGDRTQRERERALEFFRNGRCPILVATAVAARGLDIPNVTHVINYDLPTDIDDYVHRIGRTGRAGNTGIATAFFNRGNRGVVRELIDLLKEAHQEVPSFLESIAREGSGYGGRGGRGSRGRGGNATRDMRRVGGGMGGAPSSFGGSGGGSYGGSGGGNYSGGGSGYGGAPSYGGSGGGGGGAGGGSYGGSGGYSGGYGNPSGPTGPSSWW</sequence>
<dbReference type="Pfam" id="PF00271">
    <property type="entry name" value="Helicase_C"/>
    <property type="match status" value="1"/>
</dbReference>
<evidence type="ECO:0000256" key="13">
    <source>
        <dbReference type="ARBA" id="ARBA00047984"/>
    </source>
</evidence>
<feature type="region of interest" description="Disordered" evidence="16">
    <location>
        <begin position="596"/>
        <end position="637"/>
    </location>
</feature>
<feature type="region of interest" description="Disordered" evidence="16">
    <location>
        <begin position="1"/>
        <end position="117"/>
    </location>
</feature>
<dbReference type="GO" id="GO:0016787">
    <property type="term" value="F:hydrolase activity"/>
    <property type="evidence" value="ECO:0007669"/>
    <property type="project" value="UniProtKB-KW"/>
</dbReference>
<accession>A0A1L9SBS7</accession>
<dbReference type="PROSITE" id="PS00039">
    <property type="entry name" value="DEAD_ATP_HELICASE"/>
    <property type="match status" value="1"/>
</dbReference>
<dbReference type="GeneID" id="34616192"/>
<evidence type="ECO:0000256" key="7">
    <source>
        <dbReference type="ARBA" id="ARBA00022884"/>
    </source>
</evidence>
<dbReference type="SUPFAM" id="SSF52540">
    <property type="entry name" value="P-loop containing nucleoside triphosphate hydrolases"/>
    <property type="match status" value="1"/>
</dbReference>
<feature type="compositionally biased region" description="Low complexity" evidence="16">
    <location>
        <begin position="691"/>
        <end position="701"/>
    </location>
</feature>
<dbReference type="STRING" id="1073090.A0A1L9SBS7"/>
<dbReference type="Pfam" id="PF00270">
    <property type="entry name" value="DEAD"/>
    <property type="match status" value="1"/>
</dbReference>
<comment type="catalytic activity">
    <reaction evidence="13">
        <text>ATP + H2O = ADP + phosphate + H(+)</text>
        <dbReference type="Rhea" id="RHEA:13065"/>
        <dbReference type="ChEBI" id="CHEBI:15377"/>
        <dbReference type="ChEBI" id="CHEBI:15378"/>
        <dbReference type="ChEBI" id="CHEBI:30616"/>
        <dbReference type="ChEBI" id="CHEBI:43474"/>
        <dbReference type="ChEBI" id="CHEBI:456216"/>
        <dbReference type="EC" id="3.6.4.13"/>
    </reaction>
</comment>
<feature type="compositionally biased region" description="Gly residues" evidence="16">
    <location>
        <begin position="130"/>
        <end position="142"/>
    </location>
</feature>
<feature type="compositionally biased region" description="Gly residues" evidence="16">
    <location>
        <begin position="668"/>
        <end position="690"/>
    </location>
</feature>
<evidence type="ECO:0000256" key="10">
    <source>
        <dbReference type="ARBA" id="ARBA00024397"/>
    </source>
</evidence>
<evidence type="ECO:0000256" key="6">
    <source>
        <dbReference type="ARBA" id="ARBA00022840"/>
    </source>
</evidence>
<evidence type="ECO:0000313" key="21">
    <source>
        <dbReference type="Proteomes" id="UP000184188"/>
    </source>
</evidence>
<keyword evidence="7" id="KW-0694">RNA-binding</keyword>
<comment type="function">
    <text evidence="12">ATP-binding RNA helicase involved in translation initiation. Remodels RNA in response to ADP and ATP concentrations by facilitating disruption, but also formation of RNA duplexes.</text>
</comment>
<dbReference type="GO" id="GO:1990625">
    <property type="term" value="P:negative regulation of cytoplasmic translational initiation in response to stress"/>
    <property type="evidence" value="ECO:0007669"/>
    <property type="project" value="EnsemblFungi"/>
</dbReference>
<organism evidence="20 21">
    <name type="scientific">Penicilliopsis zonata CBS 506.65</name>
    <dbReference type="NCBI Taxonomy" id="1073090"/>
    <lineage>
        <taxon>Eukaryota</taxon>
        <taxon>Fungi</taxon>
        <taxon>Dikarya</taxon>
        <taxon>Ascomycota</taxon>
        <taxon>Pezizomycotina</taxon>
        <taxon>Eurotiomycetes</taxon>
        <taxon>Eurotiomycetidae</taxon>
        <taxon>Eurotiales</taxon>
        <taxon>Aspergillaceae</taxon>
        <taxon>Penicilliopsis</taxon>
    </lineage>
</organism>
<feature type="short sequence motif" description="Q motif" evidence="14">
    <location>
        <begin position="199"/>
        <end position="227"/>
    </location>
</feature>
<dbReference type="PROSITE" id="PS51195">
    <property type="entry name" value="Q_MOTIF"/>
    <property type="match status" value="1"/>
</dbReference>
<keyword evidence="5 15" id="KW-0347">Helicase</keyword>
<dbReference type="FunFam" id="3.40.50.300:FF:000160">
    <property type="entry name" value="ATP-dependent RNA helicase DDX3X"/>
    <property type="match status" value="1"/>
</dbReference>
<dbReference type="GO" id="GO:0003724">
    <property type="term" value="F:RNA helicase activity"/>
    <property type="evidence" value="ECO:0007669"/>
    <property type="project" value="UniProtKB-EC"/>
</dbReference>
<evidence type="ECO:0000256" key="1">
    <source>
        <dbReference type="ARBA" id="ARBA00012552"/>
    </source>
</evidence>
<feature type="region of interest" description="Disordered" evidence="16">
    <location>
        <begin position="130"/>
        <end position="156"/>
    </location>
</feature>
<evidence type="ECO:0000256" key="5">
    <source>
        <dbReference type="ARBA" id="ARBA00022806"/>
    </source>
</evidence>
<dbReference type="EMBL" id="KV878347">
    <property type="protein sequence ID" value="OJJ44665.1"/>
    <property type="molecule type" value="Genomic_DNA"/>
</dbReference>
<evidence type="ECO:0000259" key="19">
    <source>
        <dbReference type="PROSITE" id="PS51195"/>
    </source>
</evidence>
<evidence type="ECO:0000256" key="11">
    <source>
        <dbReference type="ARBA" id="ARBA00024405"/>
    </source>
</evidence>
<keyword evidence="6 15" id="KW-0067">ATP-binding</keyword>
<dbReference type="InterPro" id="IPR001650">
    <property type="entry name" value="Helicase_C-like"/>
</dbReference>
<feature type="domain" description="DEAD-box RNA helicase Q" evidence="19">
    <location>
        <begin position="199"/>
        <end position="227"/>
    </location>
</feature>
<dbReference type="GO" id="GO:0003743">
    <property type="term" value="F:translation initiation factor activity"/>
    <property type="evidence" value="ECO:0007669"/>
    <property type="project" value="UniProtKB-KW"/>
</dbReference>
<dbReference type="InterPro" id="IPR011545">
    <property type="entry name" value="DEAD/DEAH_box_helicase_dom"/>
</dbReference>
<keyword evidence="4 15" id="KW-0378">Hydrolase</keyword>
<keyword evidence="3 15" id="KW-0547">Nucleotide-binding</keyword>
<evidence type="ECO:0000259" key="17">
    <source>
        <dbReference type="PROSITE" id="PS51192"/>
    </source>
</evidence>
<dbReference type="GO" id="GO:0031047">
    <property type="term" value="P:regulatory ncRNA-mediated gene silencing"/>
    <property type="evidence" value="ECO:0007669"/>
    <property type="project" value="EnsemblFungi"/>
</dbReference>